<evidence type="ECO:0000256" key="6">
    <source>
        <dbReference type="SAM" id="MobiDB-lite"/>
    </source>
</evidence>
<sequence length="436" mass="45867">MERVAPSSFVLKVNISCHGCERDIDKVMQKIPGLWPKSTIIDAKQGRVTVSGFVDPQTVIRELRKAGKIAELLVEHNPRAPAAANDRNLQIISRSEVDVGNTRGQAVVVDPVRLVANMAQFVNGIERLKSVELTRDRIKMSFFDYPSGKYGHTSRGSGDTSRSSGVSMERVAPSSFVLKVNISCHGCERDIDKVMQKIPGLWPKSTIIDAKQGRVTVSGFVDPQTVIRELRKAGKIAELLVEHNPRAPAAANDRNLQIISRSEVDVGNTRGQAVVVDPVRLVANMAQFVNGIERLKSVELTRDRIKMSFFDYPSGKYGDTSRGSGTTSRSSGGNTTSIRNSISSGGGGSGTTSIRSGGGGGTTSIRTSISSGGGGAARIHSSGSGGTTSIRSGGSGTSIHSGGGGAARIHSSGGGGTTSMRSGGGHRIKSTGARQP</sequence>
<organism evidence="8 9">
    <name type="scientific">Ilex paraguariensis</name>
    <name type="common">yerba mate</name>
    <dbReference type="NCBI Taxonomy" id="185542"/>
    <lineage>
        <taxon>Eukaryota</taxon>
        <taxon>Viridiplantae</taxon>
        <taxon>Streptophyta</taxon>
        <taxon>Embryophyta</taxon>
        <taxon>Tracheophyta</taxon>
        <taxon>Spermatophyta</taxon>
        <taxon>Magnoliopsida</taxon>
        <taxon>eudicotyledons</taxon>
        <taxon>Gunneridae</taxon>
        <taxon>Pentapetalae</taxon>
        <taxon>asterids</taxon>
        <taxon>campanulids</taxon>
        <taxon>Aquifoliales</taxon>
        <taxon>Aquifoliaceae</taxon>
        <taxon>Ilex</taxon>
    </lineage>
</organism>
<proteinExistence type="inferred from homology"/>
<name>A0ABC8UKF0_9AQUA</name>
<dbReference type="GO" id="GO:0016020">
    <property type="term" value="C:membrane"/>
    <property type="evidence" value="ECO:0007669"/>
    <property type="project" value="UniProtKB-SubCell"/>
</dbReference>
<dbReference type="EMBL" id="CAUOFW020008058">
    <property type="protein sequence ID" value="CAK9181485.1"/>
    <property type="molecule type" value="Genomic_DNA"/>
</dbReference>
<feature type="compositionally biased region" description="Low complexity" evidence="6">
    <location>
        <begin position="318"/>
        <end position="343"/>
    </location>
</feature>
<comment type="subcellular location">
    <subcellularLocation>
        <location evidence="1">Membrane</location>
        <topology evidence="1">Peripheral membrane protein</topology>
    </subcellularLocation>
</comment>
<dbReference type="InterPro" id="IPR036163">
    <property type="entry name" value="HMA_dom_sf"/>
</dbReference>
<dbReference type="Proteomes" id="UP001642360">
    <property type="component" value="Unassembled WGS sequence"/>
</dbReference>
<dbReference type="AlphaFoldDB" id="A0ABC8UKF0"/>
<dbReference type="PROSITE" id="PS50846">
    <property type="entry name" value="HMA_2"/>
    <property type="match status" value="2"/>
</dbReference>
<evidence type="ECO:0000313" key="8">
    <source>
        <dbReference type="EMBL" id="CAK9181485.1"/>
    </source>
</evidence>
<keyword evidence="2" id="KW-0488">Methylation</keyword>
<evidence type="ECO:0000313" key="9">
    <source>
        <dbReference type="Proteomes" id="UP001642360"/>
    </source>
</evidence>
<dbReference type="GO" id="GO:0046872">
    <property type="term" value="F:metal ion binding"/>
    <property type="evidence" value="ECO:0007669"/>
    <property type="project" value="UniProtKB-KW"/>
</dbReference>
<evidence type="ECO:0000256" key="1">
    <source>
        <dbReference type="ARBA" id="ARBA00004170"/>
    </source>
</evidence>
<feature type="domain" description="HMA" evidence="7">
    <location>
        <begin position="173"/>
        <end position="238"/>
    </location>
</feature>
<evidence type="ECO:0000256" key="4">
    <source>
        <dbReference type="ARBA" id="ARBA00023289"/>
    </source>
</evidence>
<keyword evidence="4" id="KW-0449">Lipoprotein</keyword>
<comment type="caution">
    <text evidence="8">The sequence shown here is derived from an EMBL/GenBank/DDBJ whole genome shotgun (WGS) entry which is preliminary data.</text>
</comment>
<keyword evidence="4" id="KW-0636">Prenylation</keyword>
<feature type="compositionally biased region" description="Gly residues" evidence="6">
    <location>
        <begin position="393"/>
        <end position="423"/>
    </location>
</feature>
<protein>
    <recommendedName>
        <fullName evidence="7">HMA domain-containing protein</fullName>
    </recommendedName>
</protein>
<feature type="region of interest" description="Disordered" evidence="6">
    <location>
        <begin position="311"/>
        <end position="436"/>
    </location>
</feature>
<dbReference type="PANTHER" id="PTHR45868">
    <property type="entry name" value="HEAVY METAL-ASSOCIATED ISOPRENYLATED PLANT PROTEIN 33-RELATED"/>
    <property type="match status" value="1"/>
</dbReference>
<evidence type="ECO:0000256" key="2">
    <source>
        <dbReference type="ARBA" id="ARBA00022481"/>
    </source>
</evidence>
<gene>
    <name evidence="8" type="ORF">ILEXP_LOCUS51558</name>
</gene>
<keyword evidence="3" id="KW-0479">Metal-binding</keyword>
<keyword evidence="9" id="KW-1185">Reference proteome</keyword>
<evidence type="ECO:0000256" key="3">
    <source>
        <dbReference type="ARBA" id="ARBA00022723"/>
    </source>
</evidence>
<evidence type="ECO:0000259" key="7">
    <source>
        <dbReference type="PROSITE" id="PS50846"/>
    </source>
</evidence>
<feature type="domain" description="HMA" evidence="7">
    <location>
        <begin position="6"/>
        <end position="71"/>
    </location>
</feature>
<dbReference type="SUPFAM" id="SSF55008">
    <property type="entry name" value="HMA, heavy metal-associated domain"/>
    <property type="match status" value="2"/>
</dbReference>
<accession>A0ABC8UKF0</accession>
<dbReference type="Pfam" id="PF00403">
    <property type="entry name" value="HMA"/>
    <property type="match status" value="2"/>
</dbReference>
<comment type="similarity">
    <text evidence="5">Belongs to the HIPP family.</text>
</comment>
<feature type="compositionally biased region" description="Low complexity" evidence="6">
    <location>
        <begin position="377"/>
        <end position="392"/>
    </location>
</feature>
<evidence type="ECO:0000256" key="5">
    <source>
        <dbReference type="ARBA" id="ARBA00024045"/>
    </source>
</evidence>
<dbReference type="CDD" id="cd00371">
    <property type="entry name" value="HMA"/>
    <property type="match status" value="2"/>
</dbReference>
<dbReference type="PANTHER" id="PTHR45868:SF93">
    <property type="entry name" value="OS12G0144600 PROTEIN"/>
    <property type="match status" value="1"/>
</dbReference>
<dbReference type="InterPro" id="IPR006121">
    <property type="entry name" value="HMA_dom"/>
</dbReference>
<reference evidence="8 9" key="1">
    <citation type="submission" date="2024-02" db="EMBL/GenBank/DDBJ databases">
        <authorList>
            <person name="Vignale AGUSTIN F."/>
            <person name="Sosa J E."/>
            <person name="Modenutti C."/>
        </authorList>
    </citation>
    <scope>NUCLEOTIDE SEQUENCE [LARGE SCALE GENOMIC DNA]</scope>
</reference>
<dbReference type="Gene3D" id="3.30.70.100">
    <property type="match status" value="2"/>
</dbReference>
<dbReference type="GO" id="GO:0009626">
    <property type="term" value="P:plant-type hypersensitive response"/>
    <property type="evidence" value="ECO:0007669"/>
    <property type="project" value="UniProtKB-KW"/>
</dbReference>
<feature type="compositionally biased region" description="Gly residues" evidence="6">
    <location>
        <begin position="344"/>
        <end position="362"/>
    </location>
</feature>